<dbReference type="Gene3D" id="1.10.10.60">
    <property type="entry name" value="Homeodomain-like"/>
    <property type="match status" value="1"/>
</dbReference>
<reference evidence="2" key="1">
    <citation type="submission" date="2022-08" db="UniProtKB">
        <authorList>
            <consortium name="EnsemblMetazoa"/>
        </authorList>
    </citation>
    <scope>IDENTIFICATION</scope>
    <source>
        <strain evidence="2">05x7-T-G4-1.051#20</strain>
    </source>
</reference>
<dbReference type="SUPFAM" id="SSF46689">
    <property type="entry name" value="Homeodomain-like"/>
    <property type="match status" value="1"/>
</dbReference>
<proteinExistence type="predicted"/>
<dbReference type="EnsemblMetazoa" id="G7661.1">
    <property type="protein sequence ID" value="G7661.1:cds"/>
    <property type="gene ID" value="G7661"/>
</dbReference>
<dbReference type="Pfam" id="PF13873">
    <property type="entry name" value="Myb_DNA-bind_5"/>
    <property type="match status" value="1"/>
</dbReference>
<dbReference type="InterPro" id="IPR009057">
    <property type="entry name" value="Homeodomain-like_sf"/>
</dbReference>
<dbReference type="AlphaFoldDB" id="A0A8W8NRL7"/>
<feature type="domain" description="Myb/SANT-like DNA-binding" evidence="1">
    <location>
        <begin position="19"/>
        <end position="72"/>
    </location>
</feature>
<name>A0A8W8NRL7_MAGGI</name>
<protein>
    <recommendedName>
        <fullName evidence="1">Myb/SANT-like DNA-binding domain-containing protein</fullName>
    </recommendedName>
</protein>
<dbReference type="InterPro" id="IPR028002">
    <property type="entry name" value="Myb_DNA-bind_5"/>
</dbReference>
<sequence>MMELVEIQTAKETSFNKKRGTNWTPEEEILLIEEVLKYEETLFGKMKGSGSKGKNGQVKESTWRSIAETLNLNNRNIKGCGIYHIGFRNNIVHFVNV</sequence>
<evidence type="ECO:0000259" key="1">
    <source>
        <dbReference type="Pfam" id="PF13873"/>
    </source>
</evidence>
<accession>A0A8W8NRL7</accession>
<keyword evidence="3" id="KW-1185">Reference proteome</keyword>
<evidence type="ECO:0000313" key="3">
    <source>
        <dbReference type="Proteomes" id="UP000005408"/>
    </source>
</evidence>
<evidence type="ECO:0000313" key="2">
    <source>
        <dbReference type="EnsemblMetazoa" id="G7661.1:cds"/>
    </source>
</evidence>
<dbReference type="Proteomes" id="UP000005408">
    <property type="component" value="Unassembled WGS sequence"/>
</dbReference>
<organism evidence="2 3">
    <name type="scientific">Magallana gigas</name>
    <name type="common">Pacific oyster</name>
    <name type="synonym">Crassostrea gigas</name>
    <dbReference type="NCBI Taxonomy" id="29159"/>
    <lineage>
        <taxon>Eukaryota</taxon>
        <taxon>Metazoa</taxon>
        <taxon>Spiralia</taxon>
        <taxon>Lophotrochozoa</taxon>
        <taxon>Mollusca</taxon>
        <taxon>Bivalvia</taxon>
        <taxon>Autobranchia</taxon>
        <taxon>Pteriomorphia</taxon>
        <taxon>Ostreida</taxon>
        <taxon>Ostreoidea</taxon>
        <taxon>Ostreidae</taxon>
        <taxon>Magallana</taxon>
    </lineage>
</organism>